<proteinExistence type="inferred from homology"/>
<organism evidence="9">
    <name type="scientific">Tetraselmis sp. GSL018</name>
    <dbReference type="NCBI Taxonomy" id="582737"/>
    <lineage>
        <taxon>Eukaryota</taxon>
        <taxon>Viridiplantae</taxon>
        <taxon>Chlorophyta</taxon>
        <taxon>core chlorophytes</taxon>
        <taxon>Chlorodendrophyceae</taxon>
        <taxon>Chlorodendrales</taxon>
        <taxon>Chlorodendraceae</taxon>
        <taxon>Tetraselmis</taxon>
    </lineage>
</organism>
<feature type="region of interest" description="SAM motif I" evidence="6">
    <location>
        <begin position="13"/>
        <end position="22"/>
    </location>
</feature>
<dbReference type="GO" id="GO:0009820">
    <property type="term" value="P:alkaloid metabolic process"/>
    <property type="evidence" value="ECO:0007669"/>
    <property type="project" value="UniProtKB-KW"/>
</dbReference>
<keyword evidence="4 6" id="KW-0808">Transferase</keyword>
<dbReference type="CDD" id="cd02440">
    <property type="entry name" value="AdoMet_MTases"/>
    <property type="match status" value="1"/>
</dbReference>
<accession>A0A061SEC2</accession>
<feature type="region of interest" description="SAM motif II" evidence="6">
    <location>
        <begin position="76"/>
        <end position="84"/>
    </location>
</feature>
<evidence type="ECO:0000256" key="2">
    <source>
        <dbReference type="ARBA" id="ARBA00022589"/>
    </source>
</evidence>
<reference evidence="9" key="1">
    <citation type="submission" date="2014-05" db="EMBL/GenBank/DDBJ databases">
        <title>The transcriptome of the halophilic microalga Tetraselmis sp. GSL018 isolated from the Great Salt Lake, Utah.</title>
        <authorList>
            <person name="Jinkerson R.E."/>
            <person name="D'Adamo S."/>
            <person name="Posewitz M.C."/>
        </authorList>
    </citation>
    <scope>NUCLEOTIDE SEQUENCE</scope>
    <source>
        <strain evidence="9">GSL018</strain>
    </source>
</reference>
<dbReference type="PROSITE" id="PS51581">
    <property type="entry name" value="SAM_GTMT"/>
    <property type="match status" value="1"/>
</dbReference>
<comment type="pathway">
    <text evidence="1">Alkaloid biosynthesis.</text>
</comment>
<keyword evidence="5 6" id="KW-0949">S-adenosyl-L-methionine</keyword>
<dbReference type="EMBL" id="GBEZ01022569">
    <property type="protein sequence ID" value="JAC64277.1"/>
    <property type="molecule type" value="Transcribed_RNA"/>
</dbReference>
<keyword evidence="2" id="KW-0017">Alkaloid metabolism</keyword>
<evidence type="ECO:0000256" key="6">
    <source>
        <dbReference type="PROSITE-ProRule" id="PRU00914"/>
    </source>
</evidence>
<feature type="region of interest" description="SAM motif III" evidence="6">
    <location>
        <begin position="103"/>
        <end position="112"/>
    </location>
</feature>
<evidence type="ECO:0000256" key="3">
    <source>
        <dbReference type="ARBA" id="ARBA00022603"/>
    </source>
</evidence>
<dbReference type="GO" id="GO:0032259">
    <property type="term" value="P:methylation"/>
    <property type="evidence" value="ECO:0007669"/>
    <property type="project" value="UniProtKB-UniRule"/>
</dbReference>
<evidence type="ECO:0000313" key="8">
    <source>
        <dbReference type="EMBL" id="JAC64277.1"/>
    </source>
</evidence>
<sequence length="252" mass="28336">MLKWSGAKSPKRILDVGCGIGGTSRKLATMFPDAEVIGITLSPKQVERGNQLAKERGIGNVKLMVMNALEMEFEDNSFDLVWACESGEHMPDKAAYVREMTRVVAPGGNLAVATWCQREETPERPLSDEDRANLQFLYEEWAHPYFISKEEYARIMEGTGTLSSVVADDWTPQTICSWRHSIWVGVWDPWIVVFKGPKVWYRVMREIVTLERMHRAFDRGLMEYGMIKAVKAVPERAPGEAAAKDGAVPAQG</sequence>
<evidence type="ECO:0000256" key="1">
    <source>
        <dbReference type="ARBA" id="ARBA00004913"/>
    </source>
</evidence>
<protein>
    <recommendedName>
        <fullName evidence="7">Methyltransferase domain-containing protein</fullName>
    </recommendedName>
</protein>
<dbReference type="EMBL" id="GBEZ01001454">
    <property type="protein sequence ID" value="JAC83517.1"/>
    <property type="molecule type" value="Transcribed_RNA"/>
</dbReference>
<dbReference type="PANTHER" id="PTHR44068:SF11">
    <property type="entry name" value="GERANYL DIPHOSPHATE 2-C-METHYLTRANSFERASE"/>
    <property type="match status" value="1"/>
</dbReference>
<dbReference type="PANTHER" id="PTHR44068">
    <property type="entry name" value="ZGC:194242"/>
    <property type="match status" value="1"/>
</dbReference>
<dbReference type="InterPro" id="IPR025714">
    <property type="entry name" value="Methyltranfer_dom"/>
</dbReference>
<dbReference type="SUPFAM" id="SSF53335">
    <property type="entry name" value="S-adenosyl-L-methionine-dependent methyltransferases"/>
    <property type="match status" value="1"/>
</dbReference>
<dbReference type="InterPro" id="IPR050447">
    <property type="entry name" value="Erg6_SMT_methyltransf"/>
</dbReference>
<dbReference type="Pfam" id="PF13847">
    <property type="entry name" value="Methyltransf_31"/>
    <property type="match status" value="1"/>
</dbReference>
<dbReference type="InterPro" id="IPR025774">
    <property type="entry name" value="PiNMT-like"/>
</dbReference>
<feature type="domain" description="Methyltransferase" evidence="7">
    <location>
        <begin position="9"/>
        <end position="157"/>
    </location>
</feature>
<evidence type="ECO:0000256" key="4">
    <source>
        <dbReference type="ARBA" id="ARBA00022679"/>
    </source>
</evidence>
<dbReference type="Gene3D" id="3.40.50.150">
    <property type="entry name" value="Vaccinia Virus protein VP39"/>
    <property type="match status" value="1"/>
</dbReference>
<evidence type="ECO:0000259" key="7">
    <source>
        <dbReference type="Pfam" id="PF13847"/>
    </source>
</evidence>
<comment type="similarity">
    <text evidence="6">Belongs to the class I-like SAM-binding methyltransferase superfamily. gTMT family.</text>
</comment>
<name>A0A061SEC2_9CHLO</name>
<keyword evidence="3 6" id="KW-0489">Methyltransferase</keyword>
<dbReference type="InterPro" id="IPR029063">
    <property type="entry name" value="SAM-dependent_MTases_sf"/>
</dbReference>
<evidence type="ECO:0000256" key="5">
    <source>
        <dbReference type="ARBA" id="ARBA00022691"/>
    </source>
</evidence>
<evidence type="ECO:0000313" key="9">
    <source>
        <dbReference type="EMBL" id="JAC83517.1"/>
    </source>
</evidence>
<gene>
    <name evidence="8" type="ORF">TSPGSL018_18672</name>
    <name evidence="9" type="ORF">TSPGSL018_3142</name>
</gene>
<dbReference type="GO" id="GO:0008168">
    <property type="term" value="F:methyltransferase activity"/>
    <property type="evidence" value="ECO:0007669"/>
    <property type="project" value="UniProtKB-KW"/>
</dbReference>
<dbReference type="AlphaFoldDB" id="A0A061SEC2"/>